<sequence>MARVYVEERNDQDIRLVIEGQLEDIQPVERRRQIEKEILLKAHGGFQWAMLITKMVLEEDMAGTRTEDLLNIISTTPPDLDDLYVLILKGATKGKYKQMAKLFQWVLYAKRPLSAQELREALATDKDMPYTTVSELRSHCNWSDSVSQFELRVRHISRGLVEFQNRDVYEQYELGGEEWSREAQFIHQSAADFVAQRFLTNIDERSSMSPPAAGHYEISRSFLRYLTLGEILNANDLSREKLSATFPLMPYGVTFLLDHVKGVEEGAICQADLVTLIQWNQYERLGMLARIWRIMDPEGTHAPRGWPFHGASVLHLAVAFASPSLLDELLQRDSSPLDATDVEENTPLQLAIREDYQDLALLILERSRAWQTEIDSVSSEDCPSGTVVPRKYLGHVNTFNLDGETPLSLAVSIKADSLIRALIDAGADVRLEKSLVFYAISQRDKELVSQLIKGGSKLEGAVFFATQCLLRTKDGDQELLELLKDLLGAGANTRRFTNCEIDDYFDFDELEGEDAEDEEAIFVASRAGKTTLVSLLVSHSSSTTMRDQSNKVPILVAIENEQFDIAISLFRNSPRTVFLADNEGLTALDSMILHALVDLAYSFVEESDGTLTLQRFLYRAIDMNQLEFVDDLLNCDPDNIEMVNQSWGERDTPFLEAVKRMEDDMVELFLRREETDPRVRAKDGKTPFFLAIQLGSLTIAKLLLNTGNLASKPESFEGVGSFARSIENAFRDMIKVLYGSDPGGLEWHPGRFQKCLWWTIKSGNLRMLRFLLCETTVDINSAGYEGQPPLFWAIRSGNEGVIKVLLDSGKVNLHGEMMGKSPCGWAMDMRRNGIIEMLLGSDSFDLHMEGDVVRRRLLLWAIENEKGHIIQLVVDSAGPGILPEDDDLVSRLFWWAIGKGNISLVNMLHESGKYDINTKDPSGRTPLIYAAETCAEEAMGILLKTGKADIQAVDNRGDTALSIAINRGYRTIVDLLSNHMHREMGMAIRVAEC</sequence>
<dbReference type="OrthoDB" id="1658288at2759"/>
<dbReference type="PANTHER" id="PTHR24198:SF165">
    <property type="entry name" value="ANKYRIN REPEAT-CONTAINING PROTEIN-RELATED"/>
    <property type="match status" value="1"/>
</dbReference>
<dbReference type="RefSeq" id="XP_018761183.1">
    <property type="nucleotide sequence ID" value="XM_018902444.1"/>
</dbReference>
<dbReference type="EMBL" id="DS022262">
    <property type="protein sequence ID" value="EWG54992.1"/>
    <property type="molecule type" value="Genomic_DNA"/>
</dbReference>
<proteinExistence type="predicted"/>
<evidence type="ECO:0000256" key="3">
    <source>
        <dbReference type="PROSITE-ProRule" id="PRU00023"/>
    </source>
</evidence>
<dbReference type="Pfam" id="PF12796">
    <property type="entry name" value="Ank_2"/>
    <property type="match status" value="3"/>
</dbReference>
<dbReference type="InterPro" id="IPR036770">
    <property type="entry name" value="Ankyrin_rpt-contain_sf"/>
</dbReference>
<dbReference type="Gene3D" id="1.25.40.20">
    <property type="entry name" value="Ankyrin repeat-containing domain"/>
    <property type="match status" value="5"/>
</dbReference>
<gene>
    <name evidence="4" type="ORF">FVEG_13064</name>
</gene>
<dbReference type="EMBL" id="CM000588">
    <property type="protein sequence ID" value="EWG54992.1"/>
    <property type="molecule type" value="Genomic_DNA"/>
</dbReference>
<dbReference type="SUPFAM" id="SSF48403">
    <property type="entry name" value="Ankyrin repeat"/>
    <property type="match status" value="3"/>
</dbReference>
<keyword evidence="1" id="KW-0677">Repeat</keyword>
<dbReference type="PROSITE" id="PS50088">
    <property type="entry name" value="ANK_REPEAT"/>
    <property type="match status" value="3"/>
</dbReference>
<dbReference type="VEuPathDB" id="FungiDB:FVEG_13064"/>
<dbReference type="AlphaFoldDB" id="W7NFD9"/>
<dbReference type="PANTHER" id="PTHR24198">
    <property type="entry name" value="ANKYRIN REPEAT AND PROTEIN KINASE DOMAIN-CONTAINING PROTEIN"/>
    <property type="match status" value="1"/>
</dbReference>
<dbReference type="eggNOG" id="KOG2029">
    <property type="taxonomic scope" value="Eukaryota"/>
</dbReference>
<dbReference type="PROSITE" id="PS50297">
    <property type="entry name" value="ANK_REP_REGION"/>
    <property type="match status" value="3"/>
</dbReference>
<evidence type="ECO:0000313" key="4">
    <source>
        <dbReference type="EMBL" id="EWG54992.1"/>
    </source>
</evidence>
<protein>
    <submittedName>
        <fullName evidence="4">Uncharacterized protein</fullName>
    </submittedName>
</protein>
<feature type="repeat" description="ANK" evidence="3">
    <location>
        <begin position="785"/>
        <end position="809"/>
    </location>
</feature>
<evidence type="ECO:0000256" key="1">
    <source>
        <dbReference type="ARBA" id="ARBA00022737"/>
    </source>
</evidence>
<reference evidence="4 5" key="1">
    <citation type="journal article" date="2010" name="Nature">
        <title>Comparative genomics reveals mobile pathogenicity chromosomes in Fusarium.</title>
        <authorList>
            <person name="Ma L.J."/>
            <person name="van der Does H.C."/>
            <person name="Borkovich K.A."/>
            <person name="Coleman J.J."/>
            <person name="Daboussi M.J."/>
            <person name="Di Pietro A."/>
            <person name="Dufresne M."/>
            <person name="Freitag M."/>
            <person name="Grabherr M."/>
            <person name="Henrissat B."/>
            <person name="Houterman P.M."/>
            <person name="Kang S."/>
            <person name="Shim W.B."/>
            <person name="Woloshuk C."/>
            <person name="Xie X."/>
            <person name="Xu J.R."/>
            <person name="Antoniw J."/>
            <person name="Baker S.E."/>
            <person name="Bluhm B.H."/>
            <person name="Breakspear A."/>
            <person name="Brown D.W."/>
            <person name="Butchko R.A."/>
            <person name="Chapman S."/>
            <person name="Coulson R."/>
            <person name="Coutinho P.M."/>
            <person name="Danchin E.G."/>
            <person name="Diener A."/>
            <person name="Gale L.R."/>
            <person name="Gardiner D.M."/>
            <person name="Goff S."/>
            <person name="Hammond-Kosack K.E."/>
            <person name="Hilburn K."/>
            <person name="Hua-Van A."/>
            <person name="Jonkers W."/>
            <person name="Kazan K."/>
            <person name="Kodira C.D."/>
            <person name="Koehrsen M."/>
            <person name="Kumar L."/>
            <person name="Lee Y.H."/>
            <person name="Li L."/>
            <person name="Manners J.M."/>
            <person name="Miranda-Saavedra D."/>
            <person name="Mukherjee M."/>
            <person name="Park G."/>
            <person name="Park J."/>
            <person name="Park S.Y."/>
            <person name="Proctor R.H."/>
            <person name="Regev A."/>
            <person name="Ruiz-Roldan M.C."/>
            <person name="Sain D."/>
            <person name="Sakthikumar S."/>
            <person name="Sykes S."/>
            <person name="Schwartz D.C."/>
            <person name="Turgeon B.G."/>
            <person name="Wapinski I."/>
            <person name="Yoder O."/>
            <person name="Young S."/>
            <person name="Zeng Q."/>
            <person name="Zhou S."/>
            <person name="Galagan J."/>
            <person name="Cuomo C.A."/>
            <person name="Kistler H.C."/>
            <person name="Rep M."/>
        </authorList>
    </citation>
    <scope>NUCLEOTIDE SEQUENCE [LARGE SCALE GENOMIC DNA]</scope>
    <source>
        <strain evidence="5">M3125 / FGSC 7600</strain>
    </source>
</reference>
<evidence type="ECO:0000256" key="2">
    <source>
        <dbReference type="ARBA" id="ARBA00023043"/>
    </source>
</evidence>
<keyword evidence="5" id="KW-1185">Reference proteome</keyword>
<feature type="repeat" description="ANK" evidence="3">
    <location>
        <begin position="683"/>
        <end position="707"/>
    </location>
</feature>
<evidence type="ECO:0000313" key="5">
    <source>
        <dbReference type="Proteomes" id="UP000009096"/>
    </source>
</evidence>
<name>W7NFD9_GIBM7</name>
<dbReference type="KEGG" id="fvr:FVEG_13064"/>
<feature type="repeat" description="ANK" evidence="3">
    <location>
        <begin position="402"/>
        <end position="434"/>
    </location>
</feature>
<keyword evidence="2 3" id="KW-0040">ANK repeat</keyword>
<dbReference type="InterPro" id="IPR002110">
    <property type="entry name" value="Ankyrin_rpt"/>
</dbReference>
<organism evidence="4 5">
    <name type="scientific">Gibberella moniliformis (strain M3125 / FGSC 7600)</name>
    <name type="common">Maize ear and stalk rot fungus</name>
    <name type="synonym">Fusarium verticillioides</name>
    <dbReference type="NCBI Taxonomy" id="334819"/>
    <lineage>
        <taxon>Eukaryota</taxon>
        <taxon>Fungi</taxon>
        <taxon>Dikarya</taxon>
        <taxon>Ascomycota</taxon>
        <taxon>Pezizomycotina</taxon>
        <taxon>Sordariomycetes</taxon>
        <taxon>Hypocreomycetidae</taxon>
        <taxon>Hypocreales</taxon>
        <taxon>Nectriaceae</taxon>
        <taxon>Fusarium</taxon>
        <taxon>Fusarium fujikuroi species complex</taxon>
    </lineage>
</organism>
<dbReference type="GeneID" id="30070451"/>
<dbReference type="Proteomes" id="UP000009096">
    <property type="component" value="Chromosome 11"/>
</dbReference>
<accession>W7NFD9</accession>
<dbReference type="SMART" id="SM00248">
    <property type="entry name" value="ANK"/>
    <property type="match status" value="13"/>
</dbReference>